<evidence type="ECO:0000256" key="1">
    <source>
        <dbReference type="ARBA" id="ARBA00004123"/>
    </source>
</evidence>
<dbReference type="GO" id="GO:0000387">
    <property type="term" value="P:spliceosomal snRNP assembly"/>
    <property type="evidence" value="ECO:0007669"/>
    <property type="project" value="TreeGrafter"/>
</dbReference>
<feature type="compositionally biased region" description="Low complexity" evidence="5">
    <location>
        <begin position="1"/>
        <end position="20"/>
    </location>
</feature>
<organism evidence="6 7">
    <name type="scientific">Ophiostoma piceae (strain UAMH 11346)</name>
    <name type="common">Sap stain fungus</name>
    <dbReference type="NCBI Taxonomy" id="1262450"/>
    <lineage>
        <taxon>Eukaryota</taxon>
        <taxon>Fungi</taxon>
        <taxon>Dikarya</taxon>
        <taxon>Ascomycota</taxon>
        <taxon>Pezizomycotina</taxon>
        <taxon>Sordariomycetes</taxon>
        <taxon>Sordariomycetidae</taxon>
        <taxon>Ophiostomatales</taxon>
        <taxon>Ophiostomataceae</taxon>
        <taxon>Ophiostoma</taxon>
    </lineage>
</organism>
<dbReference type="OMA" id="NMHEYFD"/>
<accession>S3C1W4</accession>
<evidence type="ECO:0000256" key="3">
    <source>
        <dbReference type="ARBA" id="ARBA00022490"/>
    </source>
</evidence>
<dbReference type="Gene3D" id="2.30.29.30">
    <property type="entry name" value="Pleckstrin-homology domain (PH domain)/Phosphotyrosine-binding domain (PTB)"/>
    <property type="match status" value="1"/>
</dbReference>
<name>S3C1W4_OPHP1</name>
<dbReference type="PANTHER" id="PTHR21399">
    <property type="entry name" value="CHLORIDE CONDUCTANCE REGULATORY PROTEIN ICLN"/>
    <property type="match status" value="1"/>
</dbReference>
<dbReference type="EMBL" id="KE148155">
    <property type="protein sequence ID" value="EPE05696.1"/>
    <property type="molecule type" value="Genomic_DNA"/>
</dbReference>
<protein>
    <submittedName>
        <fullName evidence="6">Glycosyltransferase family 31 protein</fullName>
    </submittedName>
</protein>
<feature type="compositionally biased region" description="Gly residues" evidence="5">
    <location>
        <begin position="295"/>
        <end position="307"/>
    </location>
</feature>
<evidence type="ECO:0000313" key="7">
    <source>
        <dbReference type="Proteomes" id="UP000016923"/>
    </source>
</evidence>
<dbReference type="AlphaFoldDB" id="S3C1W4"/>
<dbReference type="VEuPathDB" id="FungiDB:F503_08227"/>
<sequence>MAPQSTPSLPTTLRSPPSVSAYTPLTEHETRTPSSFYEGPPVLYYHRVAGRAYLSKENKDKLPWGSSPSTASASGDEAWPVMGDDSVEQVVDIFVGSDPSASCGVALPYPVIGLHAVKSAYTAGNQRVPTIYMQLELSGVDSSDEESETVELTLVPAGTTATDSTVEPEQTVSEASRLFDAISACADLHPDRFGEEEEDDGDGYPSFFREGENGDDYGDDDEYYEEGDEEGDGILVEGGDGATMEPIEGFRGVFRGGDEGGGASVSDLPPPMPGSGGWITADNAHEFFDEDGNWRGRGGSLGEGAGRVRGRDEVETAETEPVEAGAVASEPVASTSVSTSETNGHDEATNGDASESKRLRTE</sequence>
<feature type="compositionally biased region" description="Basic and acidic residues" evidence="5">
    <location>
        <begin position="343"/>
        <end position="362"/>
    </location>
</feature>
<dbReference type="InterPro" id="IPR039924">
    <property type="entry name" value="ICln/Lot5/Saf5"/>
</dbReference>
<dbReference type="GO" id="GO:0005829">
    <property type="term" value="C:cytosol"/>
    <property type="evidence" value="ECO:0007669"/>
    <property type="project" value="TreeGrafter"/>
</dbReference>
<keyword evidence="6" id="KW-0808">Transferase</keyword>
<dbReference type="PANTHER" id="PTHR21399:SF0">
    <property type="entry name" value="METHYLOSOME SUBUNIT PICLN"/>
    <property type="match status" value="1"/>
</dbReference>
<dbReference type="OrthoDB" id="19714at2759"/>
<evidence type="ECO:0000256" key="5">
    <source>
        <dbReference type="SAM" id="MobiDB-lite"/>
    </source>
</evidence>
<reference evidence="6 7" key="1">
    <citation type="journal article" date="2013" name="BMC Genomics">
        <title>The genome and transcriptome of the pine saprophyte Ophiostoma piceae, and a comparison with the bark beetle-associated pine pathogen Grosmannia clavigera.</title>
        <authorList>
            <person name="Haridas S."/>
            <person name="Wang Y."/>
            <person name="Lim L."/>
            <person name="Massoumi Alamouti S."/>
            <person name="Jackman S."/>
            <person name="Docking R."/>
            <person name="Robertson G."/>
            <person name="Birol I."/>
            <person name="Bohlmann J."/>
            <person name="Breuil C."/>
        </authorList>
    </citation>
    <scope>NUCLEOTIDE SEQUENCE [LARGE SCALE GENOMIC DNA]</scope>
    <source>
        <strain evidence="6 7">UAMH 11346</strain>
    </source>
</reference>
<gene>
    <name evidence="6" type="ORF">F503_08227</name>
</gene>
<feature type="compositionally biased region" description="Acidic residues" evidence="5">
    <location>
        <begin position="213"/>
        <end position="232"/>
    </location>
</feature>
<keyword evidence="4" id="KW-0539">Nucleus</keyword>
<feature type="region of interest" description="Disordered" evidence="5">
    <location>
        <begin position="192"/>
        <end position="362"/>
    </location>
</feature>
<keyword evidence="7" id="KW-1185">Reference proteome</keyword>
<dbReference type="Proteomes" id="UP000016923">
    <property type="component" value="Unassembled WGS sequence"/>
</dbReference>
<feature type="compositionally biased region" description="Polar residues" evidence="5">
    <location>
        <begin position="332"/>
        <end position="342"/>
    </location>
</feature>
<dbReference type="GO" id="GO:0034715">
    <property type="term" value="C:pICln-Sm protein complex"/>
    <property type="evidence" value="ECO:0007669"/>
    <property type="project" value="TreeGrafter"/>
</dbReference>
<evidence type="ECO:0000256" key="4">
    <source>
        <dbReference type="ARBA" id="ARBA00023242"/>
    </source>
</evidence>
<dbReference type="Pfam" id="PF03517">
    <property type="entry name" value="Voldacs"/>
    <property type="match status" value="1"/>
</dbReference>
<dbReference type="GO" id="GO:0045292">
    <property type="term" value="P:mRNA cis splicing, via spliceosome"/>
    <property type="evidence" value="ECO:0007669"/>
    <property type="project" value="TreeGrafter"/>
</dbReference>
<feature type="region of interest" description="Disordered" evidence="5">
    <location>
        <begin position="59"/>
        <end position="80"/>
    </location>
</feature>
<dbReference type="InterPro" id="IPR011993">
    <property type="entry name" value="PH-like_dom_sf"/>
</dbReference>
<feature type="region of interest" description="Disordered" evidence="5">
    <location>
        <begin position="1"/>
        <end position="35"/>
    </location>
</feature>
<evidence type="ECO:0000313" key="6">
    <source>
        <dbReference type="EMBL" id="EPE05696.1"/>
    </source>
</evidence>
<keyword evidence="3" id="KW-0963">Cytoplasm</keyword>
<dbReference type="eggNOG" id="ENOG502S43V">
    <property type="taxonomic scope" value="Eukaryota"/>
</dbReference>
<evidence type="ECO:0000256" key="2">
    <source>
        <dbReference type="ARBA" id="ARBA00004496"/>
    </source>
</evidence>
<dbReference type="GO" id="GO:0005681">
    <property type="term" value="C:spliceosomal complex"/>
    <property type="evidence" value="ECO:0007669"/>
    <property type="project" value="TreeGrafter"/>
</dbReference>
<dbReference type="HOGENOM" id="CLU_054062_0_0_1"/>
<proteinExistence type="predicted"/>
<comment type="subcellular location">
    <subcellularLocation>
        <location evidence="2">Cytoplasm</location>
    </subcellularLocation>
    <subcellularLocation>
        <location evidence="1">Nucleus</location>
    </subcellularLocation>
</comment>
<dbReference type="GO" id="GO:0016740">
    <property type="term" value="F:transferase activity"/>
    <property type="evidence" value="ECO:0007669"/>
    <property type="project" value="UniProtKB-KW"/>
</dbReference>